<evidence type="ECO:0000313" key="7">
    <source>
        <dbReference type="Proteomes" id="UP001338125"/>
    </source>
</evidence>
<keyword evidence="3" id="KW-0347">Helicase</keyword>
<proteinExistence type="predicted"/>
<feature type="domain" description="DNA2/NAM7 helicase-like C-terminal" evidence="5">
    <location>
        <begin position="25"/>
        <end position="219"/>
    </location>
</feature>
<sequence length="297" mass="33266">MLNRFADDGKVSALMFFRAVGFPIFRLRTQLRMARGLFDICHREVYKGLPFQYGPGSDINLPHHTIGRELERYVQTKYPSIQPPPEHNLREFWVHCEGARVTTDRITKPKRSRDQVKIALDFPADFVATTGVDAAEISVVLFYRANLDILNRMRKRPEYRVLDRMPAAHTVDSFQGQEGKISVVIMGTSNPNPGFTAQKNRLNVALSRQTSGLAIFGDINVVGGMGKSKEKCKGKGKGKGKGKETDKVLIDDTAGERRYVKISMLKSVTHTLSDKWPRYHHCCAEEGGERGIAASSG</sequence>
<keyword evidence="2" id="KW-0378">Hydrolase</keyword>
<gene>
    <name evidence="6" type="ORF">PT974_09964</name>
</gene>
<evidence type="ECO:0000259" key="5">
    <source>
        <dbReference type="Pfam" id="PF13087"/>
    </source>
</evidence>
<name>A0ABR0S8I8_9HYPO</name>
<evidence type="ECO:0000256" key="2">
    <source>
        <dbReference type="ARBA" id="ARBA00022801"/>
    </source>
</evidence>
<dbReference type="Pfam" id="PF13087">
    <property type="entry name" value="AAA_12"/>
    <property type="match status" value="1"/>
</dbReference>
<keyword evidence="7" id="KW-1185">Reference proteome</keyword>
<dbReference type="InterPro" id="IPR041679">
    <property type="entry name" value="DNA2/NAM7-like_C"/>
</dbReference>
<evidence type="ECO:0000256" key="1">
    <source>
        <dbReference type="ARBA" id="ARBA00022741"/>
    </source>
</evidence>
<comment type="caution">
    <text evidence="6">The sequence shown here is derived from an EMBL/GenBank/DDBJ whole genome shotgun (WGS) entry which is preliminary data.</text>
</comment>
<dbReference type="InterPro" id="IPR027417">
    <property type="entry name" value="P-loop_NTPase"/>
</dbReference>
<dbReference type="Proteomes" id="UP001338125">
    <property type="component" value="Unassembled WGS sequence"/>
</dbReference>
<keyword evidence="1" id="KW-0547">Nucleotide-binding</keyword>
<evidence type="ECO:0000313" key="6">
    <source>
        <dbReference type="EMBL" id="KAK5988481.1"/>
    </source>
</evidence>
<dbReference type="PANTHER" id="PTHR43788:SF8">
    <property type="entry name" value="DNA-BINDING PROTEIN SMUBP-2"/>
    <property type="match status" value="1"/>
</dbReference>
<evidence type="ECO:0000256" key="4">
    <source>
        <dbReference type="ARBA" id="ARBA00022840"/>
    </source>
</evidence>
<dbReference type="InterPro" id="IPR050534">
    <property type="entry name" value="Coronavir_polyprotein_1ab"/>
</dbReference>
<dbReference type="Gene3D" id="3.40.50.300">
    <property type="entry name" value="P-loop containing nucleotide triphosphate hydrolases"/>
    <property type="match status" value="1"/>
</dbReference>
<protein>
    <recommendedName>
        <fullName evidence="5">DNA2/NAM7 helicase-like C-terminal domain-containing protein</fullName>
    </recommendedName>
</protein>
<accession>A0ABR0S8I8</accession>
<organism evidence="6 7">
    <name type="scientific">Cladobotryum mycophilum</name>
    <dbReference type="NCBI Taxonomy" id="491253"/>
    <lineage>
        <taxon>Eukaryota</taxon>
        <taxon>Fungi</taxon>
        <taxon>Dikarya</taxon>
        <taxon>Ascomycota</taxon>
        <taxon>Pezizomycotina</taxon>
        <taxon>Sordariomycetes</taxon>
        <taxon>Hypocreomycetidae</taxon>
        <taxon>Hypocreales</taxon>
        <taxon>Hypocreaceae</taxon>
        <taxon>Cladobotryum</taxon>
    </lineage>
</organism>
<evidence type="ECO:0000256" key="3">
    <source>
        <dbReference type="ARBA" id="ARBA00022806"/>
    </source>
</evidence>
<dbReference type="EMBL" id="JAVFKD010000015">
    <property type="protein sequence ID" value="KAK5988481.1"/>
    <property type="molecule type" value="Genomic_DNA"/>
</dbReference>
<dbReference type="SUPFAM" id="SSF52540">
    <property type="entry name" value="P-loop containing nucleoside triphosphate hydrolases"/>
    <property type="match status" value="1"/>
</dbReference>
<reference evidence="6 7" key="1">
    <citation type="submission" date="2024-01" db="EMBL/GenBank/DDBJ databases">
        <title>Complete genome of Cladobotryum mycophilum ATHUM6906.</title>
        <authorList>
            <person name="Christinaki A.C."/>
            <person name="Myridakis A.I."/>
            <person name="Kouvelis V.N."/>
        </authorList>
    </citation>
    <scope>NUCLEOTIDE SEQUENCE [LARGE SCALE GENOMIC DNA]</scope>
    <source>
        <strain evidence="6 7">ATHUM6906</strain>
    </source>
</reference>
<keyword evidence="4" id="KW-0067">ATP-binding</keyword>
<dbReference type="PANTHER" id="PTHR43788">
    <property type="entry name" value="DNA2/NAM7 HELICASE FAMILY MEMBER"/>
    <property type="match status" value="1"/>
</dbReference>